<dbReference type="AlphaFoldDB" id="A0A6A5UEK4"/>
<keyword evidence="2" id="KW-1185">Reference proteome</keyword>
<reference evidence="1" key="1">
    <citation type="journal article" date="2020" name="Stud. Mycol.">
        <title>101 Dothideomycetes genomes: a test case for predicting lifestyles and emergence of pathogens.</title>
        <authorList>
            <person name="Haridas S."/>
            <person name="Albert R."/>
            <person name="Binder M."/>
            <person name="Bloem J."/>
            <person name="Labutti K."/>
            <person name="Salamov A."/>
            <person name="Andreopoulos B."/>
            <person name="Baker S."/>
            <person name="Barry K."/>
            <person name="Bills G."/>
            <person name="Bluhm B."/>
            <person name="Cannon C."/>
            <person name="Castanera R."/>
            <person name="Culley D."/>
            <person name="Daum C."/>
            <person name="Ezra D."/>
            <person name="Gonzalez J."/>
            <person name="Henrissat B."/>
            <person name="Kuo A."/>
            <person name="Liang C."/>
            <person name="Lipzen A."/>
            <person name="Lutzoni F."/>
            <person name="Magnuson J."/>
            <person name="Mondo S."/>
            <person name="Nolan M."/>
            <person name="Ohm R."/>
            <person name="Pangilinan J."/>
            <person name="Park H.-J."/>
            <person name="Ramirez L."/>
            <person name="Alfaro M."/>
            <person name="Sun H."/>
            <person name="Tritt A."/>
            <person name="Yoshinaga Y."/>
            <person name="Zwiers L.-H."/>
            <person name="Turgeon B."/>
            <person name="Goodwin S."/>
            <person name="Spatafora J."/>
            <person name="Crous P."/>
            <person name="Grigoriev I."/>
        </authorList>
    </citation>
    <scope>NUCLEOTIDE SEQUENCE</scope>
    <source>
        <strain evidence="1">CBS 675.92</strain>
    </source>
</reference>
<dbReference type="Proteomes" id="UP000800035">
    <property type="component" value="Unassembled WGS sequence"/>
</dbReference>
<accession>A0A6A5UEK4</accession>
<sequence>MASSTTEPDDSFYEELNADFSGSLGELKTDNPDDDRFQRQWVHLSPDKSEFKKTVETVLCVHGRKSKTDPTPMTLVVFGVELNCHARDFRFQSVRIWVGFHEDEKADPPNSTPVKPAVVAYAPWVQQRRWNASDATITNTKGVGSTVGAEQVAKVELSGNLERQIEFTRLHFDRGTASRRVDPRSGRIFGVEWYCEQNDLQKHGVEPYFLVGILVQRATGDADKPTTFSATFDMRIEAGFLHDMRQGFRRAFRLRRPEDAPIYFDPSRPPAPHGLQDKGLSLLSDIDPENLGGLAVKDHLSKLLEPKEGMKLAAFKPMDPPKPPDE</sequence>
<proteinExistence type="predicted"/>
<gene>
    <name evidence="1" type="ORF">CC80DRAFT_488627</name>
</gene>
<organism evidence="1 2">
    <name type="scientific">Byssothecium circinans</name>
    <dbReference type="NCBI Taxonomy" id="147558"/>
    <lineage>
        <taxon>Eukaryota</taxon>
        <taxon>Fungi</taxon>
        <taxon>Dikarya</taxon>
        <taxon>Ascomycota</taxon>
        <taxon>Pezizomycotina</taxon>
        <taxon>Dothideomycetes</taxon>
        <taxon>Pleosporomycetidae</taxon>
        <taxon>Pleosporales</taxon>
        <taxon>Massarineae</taxon>
        <taxon>Massarinaceae</taxon>
        <taxon>Byssothecium</taxon>
    </lineage>
</organism>
<evidence type="ECO:0000313" key="1">
    <source>
        <dbReference type="EMBL" id="KAF1961326.1"/>
    </source>
</evidence>
<evidence type="ECO:0000313" key="2">
    <source>
        <dbReference type="Proteomes" id="UP000800035"/>
    </source>
</evidence>
<name>A0A6A5UEK4_9PLEO</name>
<dbReference type="EMBL" id="ML976981">
    <property type="protein sequence ID" value="KAF1961326.1"/>
    <property type="molecule type" value="Genomic_DNA"/>
</dbReference>
<dbReference type="OrthoDB" id="5030973at2759"/>
<protein>
    <submittedName>
        <fullName evidence="1">Uncharacterized protein</fullName>
    </submittedName>
</protein>